<evidence type="ECO:0000313" key="2">
    <source>
        <dbReference type="EMBL" id="APA07432.1"/>
    </source>
</evidence>
<feature type="compositionally biased region" description="Polar residues" evidence="1">
    <location>
        <begin position="42"/>
        <end position="55"/>
    </location>
</feature>
<dbReference type="RefSeq" id="XP_001585880.1">
    <property type="nucleotide sequence ID" value="XM_001585830.1"/>
</dbReference>
<organism evidence="2 3">
    <name type="scientific">Sclerotinia sclerotiorum (strain ATCC 18683 / 1980 / Ss-1)</name>
    <name type="common">White mold</name>
    <name type="synonym">Whetzelinia sclerotiorum</name>
    <dbReference type="NCBI Taxonomy" id="665079"/>
    <lineage>
        <taxon>Eukaryota</taxon>
        <taxon>Fungi</taxon>
        <taxon>Dikarya</taxon>
        <taxon>Ascomycota</taxon>
        <taxon>Pezizomycotina</taxon>
        <taxon>Leotiomycetes</taxon>
        <taxon>Helotiales</taxon>
        <taxon>Sclerotiniaceae</taxon>
        <taxon>Sclerotinia</taxon>
    </lineage>
</organism>
<gene>
    <name evidence="2" type="ORF">sscle_02g022020</name>
</gene>
<dbReference type="Proteomes" id="UP000177798">
    <property type="component" value="Chromosome 2"/>
</dbReference>
<dbReference type="VEuPathDB" id="FungiDB:sscle_02g022020"/>
<feature type="compositionally biased region" description="Polar residues" evidence="1">
    <location>
        <begin position="300"/>
        <end position="327"/>
    </location>
</feature>
<feature type="compositionally biased region" description="Low complexity" evidence="1">
    <location>
        <begin position="56"/>
        <end position="86"/>
    </location>
</feature>
<feature type="region of interest" description="Disordered" evidence="1">
    <location>
        <begin position="1"/>
        <end position="151"/>
    </location>
</feature>
<feature type="compositionally biased region" description="Basic and acidic residues" evidence="1">
    <location>
        <begin position="128"/>
        <end position="151"/>
    </location>
</feature>
<dbReference type="OrthoDB" id="3552181at2759"/>
<reference evidence="3" key="1">
    <citation type="journal article" date="2017" name="Genome Biol. Evol.">
        <title>The complete genome sequence of the phytopathogenic fungus Sclerotinia sclerotiorum reveals insights into the genome architecture of broad host range pathogens.</title>
        <authorList>
            <person name="Derbyshire M."/>
            <person name="Denton-Giles M."/>
            <person name="Hegedus D."/>
            <person name="Seifbarghy S."/>
            <person name="Rollins J."/>
            <person name="van Kan J."/>
            <person name="Seidl M.F."/>
            <person name="Faino L."/>
            <person name="Mbengue M."/>
            <person name="Navaud O."/>
            <person name="Raffaele S."/>
            <person name="Hammond-Kosack K."/>
            <person name="Heard S."/>
            <person name="Oliver R."/>
        </authorList>
    </citation>
    <scope>NUCLEOTIDE SEQUENCE [LARGE SCALE GENOMIC DNA]</scope>
    <source>
        <strain evidence="3">ATCC 18683 / 1980 / Ss-1</strain>
    </source>
</reference>
<evidence type="ECO:0000313" key="3">
    <source>
        <dbReference type="Proteomes" id="UP000177798"/>
    </source>
</evidence>
<feature type="compositionally biased region" description="Polar residues" evidence="1">
    <location>
        <begin position="369"/>
        <end position="394"/>
    </location>
</feature>
<dbReference type="KEGG" id="ssl:SS1G_12972"/>
<feature type="compositionally biased region" description="Basic and acidic residues" evidence="1">
    <location>
        <begin position="336"/>
        <end position="351"/>
    </location>
</feature>
<feature type="compositionally biased region" description="Basic and acidic residues" evidence="1">
    <location>
        <begin position="460"/>
        <end position="473"/>
    </location>
</feature>
<evidence type="ECO:0000256" key="1">
    <source>
        <dbReference type="SAM" id="MobiDB-lite"/>
    </source>
</evidence>
<accession>A0A1D9PY00</accession>
<dbReference type="AlphaFoldDB" id="A0A1D9PY00"/>
<feature type="compositionally biased region" description="Polar residues" evidence="1">
    <location>
        <begin position="176"/>
        <end position="198"/>
    </location>
</feature>
<sequence>MARDSEFASSVNDRGRGRDEDRGRRREDYEPSYVGTERQSEYPRQSRQSEYSTQAPPSSSASTRRTSSRKPPLSTTSTRRTTSRKPPASRHGESVAGGFVDVSKPPSEVSTVAKIDGGMHKSVSVVGKEIERADRLKGRRDDTDAREQAVRDDREWLAKNQGVLSDELRNKRIHDFSQSTLDRTGFGRQQSSQAPTSVTGASSASRGTEGGRSGRARGESTASKSRKPYQEPEPVVMTASIQHRSRRLTMEHTSRGDTTVTLEQRHHSTQIYSSSHGRKDERGSSSSQPIRPRTIKDSVSGVSLSRNQPTSITGHSTRTPSVSQGSISGEPAARNRALEFRPKDSRYDDSKSSASASTVRPGTVIRDSLPSNFPEFSNSKSGAKTIYSSSNASLSRKPAASLAGTDLRSQYSARPESSRNGSVLNPESAPGSVRHSRPPTAYRDYPSSATRSVSQAGSRKSRDPHDDRYDRDR</sequence>
<name>A0A1D9PY00_SCLS1</name>
<proteinExistence type="predicted"/>
<feature type="region of interest" description="Disordered" evidence="1">
    <location>
        <begin position="171"/>
        <end position="473"/>
    </location>
</feature>
<feature type="compositionally biased region" description="Basic and acidic residues" evidence="1">
    <location>
        <begin position="13"/>
        <end position="29"/>
    </location>
</feature>
<dbReference type="EMBL" id="CP017815">
    <property type="protein sequence ID" value="APA07432.1"/>
    <property type="molecule type" value="Genomic_DNA"/>
</dbReference>
<protein>
    <submittedName>
        <fullName evidence="2">Uncharacterized protein</fullName>
    </submittedName>
</protein>
<feature type="compositionally biased region" description="Polar residues" evidence="1">
    <location>
        <begin position="447"/>
        <end position="458"/>
    </location>
</feature>